<sequence>MKNTDFRFELRVADDEPQATLDSLEAKLQTLRGINSVTSNRSASIVELTLNASFEDSEQAKKLHRKVMNSIMAHEVVTISQVTTTLTDIF</sequence>
<reference evidence="1 2" key="1">
    <citation type="submission" date="2018-02" db="EMBL/GenBank/DDBJ databases">
        <title>Comparative genomes isolates from brazilian mangrove.</title>
        <authorList>
            <person name="Araujo J.E."/>
            <person name="Taketani R.G."/>
            <person name="Silva M.C.P."/>
            <person name="Loureco M.V."/>
            <person name="Andreote F.D."/>
        </authorList>
    </citation>
    <scope>NUCLEOTIDE SEQUENCE [LARGE SCALE GENOMIC DNA]</scope>
    <source>
        <strain evidence="1 2">NAP PRIS-MGV</strain>
    </source>
</reference>
<comment type="caution">
    <text evidence="1">The sequence shown here is derived from an EMBL/GenBank/DDBJ whole genome shotgun (WGS) entry which is preliminary data.</text>
</comment>
<dbReference type="Proteomes" id="UP000239388">
    <property type="component" value="Unassembled WGS sequence"/>
</dbReference>
<proteinExistence type="predicted"/>
<name>A0A2S8FF32_9BACT</name>
<dbReference type="RefSeq" id="WP_105357053.1">
    <property type="nucleotide sequence ID" value="NZ_PUIB01000020.1"/>
</dbReference>
<protein>
    <submittedName>
        <fullName evidence="1">Uncharacterized protein</fullName>
    </submittedName>
</protein>
<dbReference type="EMBL" id="PUIB01000020">
    <property type="protein sequence ID" value="PQO30783.1"/>
    <property type="molecule type" value="Genomic_DNA"/>
</dbReference>
<accession>A0A2S8FF32</accession>
<evidence type="ECO:0000313" key="2">
    <source>
        <dbReference type="Proteomes" id="UP000239388"/>
    </source>
</evidence>
<dbReference type="OrthoDB" id="290185at2"/>
<gene>
    <name evidence="1" type="ORF">C5Y98_20515</name>
</gene>
<dbReference type="AlphaFoldDB" id="A0A2S8FF32"/>
<organism evidence="1 2">
    <name type="scientific">Blastopirellula marina</name>
    <dbReference type="NCBI Taxonomy" id="124"/>
    <lineage>
        <taxon>Bacteria</taxon>
        <taxon>Pseudomonadati</taxon>
        <taxon>Planctomycetota</taxon>
        <taxon>Planctomycetia</taxon>
        <taxon>Pirellulales</taxon>
        <taxon>Pirellulaceae</taxon>
        <taxon>Blastopirellula</taxon>
    </lineage>
</organism>
<evidence type="ECO:0000313" key="1">
    <source>
        <dbReference type="EMBL" id="PQO30783.1"/>
    </source>
</evidence>